<dbReference type="GO" id="GO:0046872">
    <property type="term" value="F:metal ion binding"/>
    <property type="evidence" value="ECO:0007669"/>
    <property type="project" value="UniProtKB-KW"/>
</dbReference>
<comment type="cofactor">
    <cofactor evidence="16">
        <name>NH4(+)</name>
        <dbReference type="ChEBI" id="CHEBI:28938"/>
    </cofactor>
    <cofactor evidence="16">
        <name>K(+)</name>
        <dbReference type="ChEBI" id="CHEBI:29103"/>
    </cofactor>
    <text evidence="16">A monovalent cation. Ammonium or potassium.</text>
</comment>
<keyword evidence="13 16" id="KW-0173">Coenzyme A biosynthesis</keyword>
<keyword evidence="9 16" id="KW-0547">Nucleotide-binding</keyword>
<dbReference type="PANTHER" id="PTHR34265">
    <property type="entry name" value="TYPE III PANTOTHENATE KINASE"/>
    <property type="match status" value="1"/>
</dbReference>
<evidence type="ECO:0000256" key="16">
    <source>
        <dbReference type="HAMAP-Rule" id="MF_01274"/>
    </source>
</evidence>
<dbReference type="EC" id="2.7.1.33" evidence="6 16"/>
<comment type="subcellular location">
    <subcellularLocation>
        <location evidence="3 16">Cytoplasm</location>
    </subcellularLocation>
</comment>
<sequence>MTEEVFFANHFAIILPTGKESNTIHQHHIISNKTTAYPMLLTVDVGNSHTVSGVFDGKKLLHQWRLKSDRDKTADELAIRYHSLFQMEGIHKEDITAFILCSVVPTLETSWLAFAAKYLSGCITAPISVSHRTNTCITVRTDNPSEVGADRIVNAVAAWDHFKTALIAIDFGTAITFDCVSKKGEYLGGTIHPGIGISLDALAGRTAKLPRIDLNRRPGVVIGTNTVDAISSGMLHGFGGMIDRMTRLLRAEMLRKNNEKINIIATGGMAELIAPYCSSIASIDPLLTLTGLRLIYESNLGAE</sequence>
<evidence type="ECO:0000256" key="3">
    <source>
        <dbReference type="ARBA" id="ARBA00004496"/>
    </source>
</evidence>
<evidence type="ECO:0000256" key="15">
    <source>
        <dbReference type="ARBA" id="ARBA00040883"/>
    </source>
</evidence>
<evidence type="ECO:0000313" key="17">
    <source>
        <dbReference type="EMBL" id="XCN72669.1"/>
    </source>
</evidence>
<feature type="binding site" evidence="16">
    <location>
        <begin position="148"/>
        <end position="151"/>
    </location>
    <ligand>
        <name>substrate</name>
    </ligand>
</feature>
<dbReference type="GO" id="GO:0004594">
    <property type="term" value="F:pantothenate kinase activity"/>
    <property type="evidence" value="ECO:0007669"/>
    <property type="project" value="UniProtKB-UniRule"/>
</dbReference>
<evidence type="ECO:0000256" key="7">
    <source>
        <dbReference type="ARBA" id="ARBA00022490"/>
    </source>
</evidence>
<reference evidence="17" key="1">
    <citation type="journal article" date="2024" name="Syst. Appl. Microbiol.">
        <title>First single-strain enrichments of Electrothrix cable bacteria, description of E. aestuarii sp. nov. and E. rattekaaiensis sp. nov., and proposal of a cable bacteria taxonomy following the rules of the SeqCode.</title>
        <authorList>
            <person name="Plum-Jensen L.E."/>
            <person name="Schramm A."/>
            <person name="Marshall I.P.G."/>
        </authorList>
    </citation>
    <scope>NUCLEOTIDE SEQUENCE</scope>
    <source>
        <strain evidence="17">Rat1</strain>
    </source>
</reference>
<dbReference type="Gene3D" id="3.30.420.40">
    <property type="match status" value="2"/>
</dbReference>
<evidence type="ECO:0000256" key="1">
    <source>
        <dbReference type="ARBA" id="ARBA00001206"/>
    </source>
</evidence>
<gene>
    <name evidence="16" type="primary">coaX</name>
    <name evidence="17" type="ORF">Q3M24_20620</name>
</gene>
<keyword evidence="16" id="KW-0479">Metal-binding</keyword>
<protein>
    <recommendedName>
        <fullName evidence="15 16">Type III pantothenate kinase</fullName>
        <ecNumber evidence="6 16">2.7.1.33</ecNumber>
    </recommendedName>
    <alternativeName>
        <fullName evidence="16">PanK-III</fullName>
    </alternativeName>
    <alternativeName>
        <fullName evidence="16">Pantothenic acid kinase</fullName>
    </alternativeName>
</protein>
<feature type="binding site" evidence="16">
    <location>
        <position position="226"/>
    </location>
    <ligand>
        <name>substrate</name>
    </ligand>
</feature>
<evidence type="ECO:0000256" key="11">
    <source>
        <dbReference type="ARBA" id="ARBA00022840"/>
    </source>
</evidence>
<keyword evidence="10 16" id="KW-0418">Kinase</keyword>
<dbReference type="PANTHER" id="PTHR34265:SF1">
    <property type="entry name" value="TYPE III PANTOTHENATE KINASE"/>
    <property type="match status" value="1"/>
</dbReference>
<dbReference type="SUPFAM" id="SSF53067">
    <property type="entry name" value="Actin-like ATPase domain"/>
    <property type="match status" value="2"/>
</dbReference>
<comment type="pathway">
    <text evidence="4 16">Cofactor biosynthesis; coenzyme A biosynthesis; CoA from (R)-pantothenate: step 1/5.</text>
</comment>
<dbReference type="GO" id="GO:0005524">
    <property type="term" value="F:ATP binding"/>
    <property type="evidence" value="ECO:0007669"/>
    <property type="project" value="UniProtKB-UniRule"/>
</dbReference>
<organism evidence="17">
    <name type="scientific">Candidatus Electrothrix aestuarii</name>
    <dbReference type="NCBI Taxonomy" id="3062594"/>
    <lineage>
        <taxon>Bacteria</taxon>
        <taxon>Pseudomonadati</taxon>
        <taxon>Thermodesulfobacteriota</taxon>
        <taxon>Desulfobulbia</taxon>
        <taxon>Desulfobulbales</taxon>
        <taxon>Desulfobulbaceae</taxon>
        <taxon>Candidatus Electrothrix</taxon>
    </lineage>
</organism>
<dbReference type="EMBL" id="CP159373">
    <property type="protein sequence ID" value="XCN72669.1"/>
    <property type="molecule type" value="Genomic_DNA"/>
</dbReference>
<evidence type="ECO:0000256" key="9">
    <source>
        <dbReference type="ARBA" id="ARBA00022741"/>
    </source>
</evidence>
<comment type="catalytic activity">
    <reaction evidence="1 16">
        <text>(R)-pantothenate + ATP = (R)-4'-phosphopantothenate + ADP + H(+)</text>
        <dbReference type="Rhea" id="RHEA:16373"/>
        <dbReference type="ChEBI" id="CHEBI:10986"/>
        <dbReference type="ChEBI" id="CHEBI:15378"/>
        <dbReference type="ChEBI" id="CHEBI:29032"/>
        <dbReference type="ChEBI" id="CHEBI:30616"/>
        <dbReference type="ChEBI" id="CHEBI:456216"/>
        <dbReference type="EC" id="2.7.1.33"/>
    </reaction>
</comment>
<comment type="similarity">
    <text evidence="14 16">Belongs to the type III pantothenate kinase family.</text>
</comment>
<keyword evidence="7 16" id="KW-0963">Cytoplasm</keyword>
<evidence type="ECO:0000256" key="6">
    <source>
        <dbReference type="ARBA" id="ARBA00012102"/>
    </source>
</evidence>
<feature type="active site" description="Proton acceptor" evidence="16">
    <location>
        <position position="150"/>
    </location>
</feature>
<dbReference type="NCBIfam" id="NF009855">
    <property type="entry name" value="PRK13321.1"/>
    <property type="match status" value="1"/>
</dbReference>
<feature type="binding site" evidence="16">
    <location>
        <begin position="44"/>
        <end position="51"/>
    </location>
    <ligand>
        <name>ATP</name>
        <dbReference type="ChEBI" id="CHEBI:30616"/>
    </ligand>
</feature>
<dbReference type="HAMAP" id="MF_01274">
    <property type="entry name" value="Pantothen_kinase_3"/>
    <property type="match status" value="1"/>
</dbReference>
<dbReference type="CDD" id="cd24015">
    <property type="entry name" value="ASKHA_NBD_PanK-III"/>
    <property type="match status" value="1"/>
</dbReference>
<name>A0AAU8LUH6_9BACT</name>
<comment type="caution">
    <text evidence="16">Lacks conserved residue(s) required for the propagation of feature annotation.</text>
</comment>
<keyword evidence="11 16" id="KW-0067">ATP-binding</keyword>
<dbReference type="KEGG" id="eaj:Q3M24_20620"/>
<dbReference type="GO" id="GO:0005737">
    <property type="term" value="C:cytoplasm"/>
    <property type="evidence" value="ECO:0007669"/>
    <property type="project" value="UniProtKB-SubCell"/>
</dbReference>
<feature type="binding site" evidence="16">
    <location>
        <position position="173"/>
    </location>
    <ligand>
        <name>ATP</name>
        <dbReference type="ChEBI" id="CHEBI:30616"/>
    </ligand>
</feature>
<evidence type="ECO:0000256" key="12">
    <source>
        <dbReference type="ARBA" id="ARBA00022958"/>
    </source>
</evidence>
<dbReference type="NCBIfam" id="TIGR00671">
    <property type="entry name" value="baf"/>
    <property type="match status" value="1"/>
</dbReference>
<keyword evidence="12 16" id="KW-0630">Potassium</keyword>
<evidence type="ECO:0000256" key="5">
    <source>
        <dbReference type="ARBA" id="ARBA00011738"/>
    </source>
</evidence>
<dbReference type="Pfam" id="PF03309">
    <property type="entry name" value="Pan_kinase"/>
    <property type="match status" value="1"/>
</dbReference>
<evidence type="ECO:0000256" key="14">
    <source>
        <dbReference type="ARBA" id="ARBA00038036"/>
    </source>
</evidence>
<dbReference type="InterPro" id="IPR043129">
    <property type="entry name" value="ATPase_NBD"/>
</dbReference>
<comment type="subunit">
    <text evidence="5 16">Homodimer.</text>
</comment>
<evidence type="ECO:0000256" key="10">
    <source>
        <dbReference type="ARBA" id="ARBA00022777"/>
    </source>
</evidence>
<proteinExistence type="inferred from homology"/>
<evidence type="ECO:0000256" key="2">
    <source>
        <dbReference type="ARBA" id="ARBA00001958"/>
    </source>
</evidence>
<accession>A0AAU8LUH6</accession>
<comment type="cofactor">
    <cofactor evidence="2">
        <name>K(+)</name>
        <dbReference type="ChEBI" id="CHEBI:29103"/>
    </cofactor>
</comment>
<evidence type="ECO:0000256" key="13">
    <source>
        <dbReference type="ARBA" id="ARBA00022993"/>
    </source>
</evidence>
<feature type="binding site" evidence="16">
    <location>
        <position position="170"/>
    </location>
    <ligand>
        <name>K(+)</name>
        <dbReference type="ChEBI" id="CHEBI:29103"/>
    </ligand>
</feature>
<reference evidence="17" key="2">
    <citation type="submission" date="2024-06" db="EMBL/GenBank/DDBJ databases">
        <authorList>
            <person name="Plum-Jensen L.E."/>
            <person name="Schramm A."/>
            <person name="Marshall I.P.G."/>
        </authorList>
    </citation>
    <scope>NUCLEOTIDE SEQUENCE</scope>
    <source>
        <strain evidence="17">Rat1</strain>
    </source>
</reference>
<keyword evidence="8 16" id="KW-0808">Transferase</keyword>
<evidence type="ECO:0000256" key="4">
    <source>
        <dbReference type="ARBA" id="ARBA00005225"/>
    </source>
</evidence>
<comment type="function">
    <text evidence="16">Catalyzes the phosphorylation of pantothenate (Pan), the first step in CoA biosynthesis.</text>
</comment>
<dbReference type="AlphaFoldDB" id="A0AAU8LUH6"/>
<dbReference type="GO" id="GO:0015937">
    <property type="term" value="P:coenzyme A biosynthetic process"/>
    <property type="evidence" value="ECO:0007669"/>
    <property type="project" value="UniProtKB-UniRule"/>
</dbReference>
<evidence type="ECO:0000256" key="8">
    <source>
        <dbReference type="ARBA" id="ARBA00022679"/>
    </source>
</evidence>
<dbReference type="InterPro" id="IPR004619">
    <property type="entry name" value="Type_III_PanK"/>
</dbReference>